<dbReference type="AlphaFoldDB" id="A0A6G0SW67"/>
<reference evidence="1 2" key="1">
    <citation type="submission" date="2019-08" db="EMBL/GenBank/DDBJ databases">
        <title>The genome of the soybean aphid Biotype 1, its phylome, world population structure and adaptation to the North American continent.</title>
        <authorList>
            <person name="Giordano R."/>
            <person name="Donthu R.K."/>
            <person name="Hernandez A.G."/>
            <person name="Wright C.L."/>
            <person name="Zimin A.V."/>
        </authorList>
    </citation>
    <scope>NUCLEOTIDE SEQUENCE [LARGE SCALE GENOMIC DNA]</scope>
    <source>
        <tissue evidence="1">Whole aphids</tissue>
    </source>
</reference>
<sequence>MINNLHKEIRSRRDNADSIFINLYSKVKHFIIEINKELELNNSNFTVNIDFNNGKSVGRVSKKKKNMPGEEATDERPKMSLTNRFKFETFNYIHDICANSLDTRFISNSKLLSDCICLDPKNFNSIKNNVPANALLELSHLTSIDRNTLACELQQFAFQFNSIAKTFNDTFIFLSEEPQSPIYDHELDLD</sequence>
<comment type="caution">
    <text evidence="1">The sequence shown here is derived from an EMBL/GenBank/DDBJ whole genome shotgun (WGS) entry which is preliminary data.</text>
</comment>
<accession>A0A6G0SW67</accession>
<dbReference type="OrthoDB" id="6759016at2759"/>
<gene>
    <name evidence="1" type="ORF">AGLY_016979</name>
</gene>
<organism evidence="1 2">
    <name type="scientific">Aphis glycines</name>
    <name type="common">Soybean aphid</name>
    <dbReference type="NCBI Taxonomy" id="307491"/>
    <lineage>
        <taxon>Eukaryota</taxon>
        <taxon>Metazoa</taxon>
        <taxon>Ecdysozoa</taxon>
        <taxon>Arthropoda</taxon>
        <taxon>Hexapoda</taxon>
        <taxon>Insecta</taxon>
        <taxon>Pterygota</taxon>
        <taxon>Neoptera</taxon>
        <taxon>Paraneoptera</taxon>
        <taxon>Hemiptera</taxon>
        <taxon>Sternorrhyncha</taxon>
        <taxon>Aphidomorpha</taxon>
        <taxon>Aphidoidea</taxon>
        <taxon>Aphididae</taxon>
        <taxon>Aphidini</taxon>
        <taxon>Aphis</taxon>
        <taxon>Aphis</taxon>
    </lineage>
</organism>
<evidence type="ECO:0000313" key="2">
    <source>
        <dbReference type="Proteomes" id="UP000475862"/>
    </source>
</evidence>
<proteinExistence type="predicted"/>
<dbReference type="EMBL" id="VYZN01000940">
    <property type="protein sequence ID" value="KAE9522616.1"/>
    <property type="molecule type" value="Genomic_DNA"/>
</dbReference>
<keyword evidence="2" id="KW-1185">Reference proteome</keyword>
<name>A0A6G0SW67_APHGL</name>
<dbReference type="Proteomes" id="UP000475862">
    <property type="component" value="Unassembled WGS sequence"/>
</dbReference>
<protein>
    <submittedName>
        <fullName evidence="1">Uncharacterized protein</fullName>
    </submittedName>
</protein>
<evidence type="ECO:0000313" key="1">
    <source>
        <dbReference type="EMBL" id="KAE9522616.1"/>
    </source>
</evidence>